<feature type="transmembrane region" description="Helical" evidence="12">
    <location>
        <begin position="317"/>
        <end position="343"/>
    </location>
</feature>
<evidence type="ECO:0000259" key="13">
    <source>
        <dbReference type="Pfam" id="PF04602"/>
    </source>
</evidence>
<evidence type="ECO:0000256" key="10">
    <source>
        <dbReference type="ARBA" id="ARBA00023316"/>
    </source>
</evidence>
<dbReference type="eggNOG" id="COG1807">
    <property type="taxonomic scope" value="Bacteria"/>
</dbReference>
<dbReference type="Pfam" id="PF17689">
    <property type="entry name" value="Arabino_trans_N"/>
    <property type="match status" value="1"/>
</dbReference>
<dbReference type="EMBL" id="CP003924">
    <property type="protein sequence ID" value="AGS33698.1"/>
    <property type="molecule type" value="Genomic_DNA"/>
</dbReference>
<comment type="subcellular location">
    <subcellularLocation>
        <location evidence="2">Cell membrane</location>
        <topology evidence="2">Multi-pass membrane protein</topology>
    </subcellularLocation>
</comment>
<evidence type="ECO:0000259" key="14">
    <source>
        <dbReference type="Pfam" id="PF14896"/>
    </source>
</evidence>
<dbReference type="HOGENOM" id="CLU_010182_0_0_11"/>
<protein>
    <submittedName>
        <fullName evidence="16">Arabinosyl transferase C</fullName>
    </submittedName>
</protein>
<keyword evidence="10" id="KW-0961">Cell wall biogenesis/degradation</keyword>
<feature type="domain" description="Arabinosyltransferase C-terminal" evidence="14">
    <location>
        <begin position="722"/>
        <end position="1147"/>
    </location>
</feature>
<dbReference type="Pfam" id="PF04602">
    <property type="entry name" value="Arabinose_trans"/>
    <property type="match status" value="1"/>
</dbReference>
<feature type="transmembrane region" description="Helical" evidence="12">
    <location>
        <begin position="253"/>
        <end position="270"/>
    </location>
</feature>
<dbReference type="Pfam" id="PF14896">
    <property type="entry name" value="Arabino_trans_C"/>
    <property type="match status" value="1"/>
</dbReference>
<dbReference type="Gene3D" id="2.60.120.940">
    <property type="entry name" value="EmbC, C-terminal domain, subdomain 2"/>
    <property type="match status" value="1"/>
</dbReference>
<evidence type="ECO:0000256" key="4">
    <source>
        <dbReference type="ARBA" id="ARBA00022475"/>
    </source>
</evidence>
<evidence type="ECO:0000256" key="8">
    <source>
        <dbReference type="ARBA" id="ARBA00022989"/>
    </source>
</evidence>
<feature type="transmembrane region" description="Helical" evidence="12">
    <location>
        <begin position="580"/>
        <end position="603"/>
    </location>
</feature>
<evidence type="ECO:0000256" key="3">
    <source>
        <dbReference type="ARBA" id="ARBA00008195"/>
    </source>
</evidence>
<organism evidence="16 17">
    <name type="scientific">Corynebacterium maris DSM 45190</name>
    <dbReference type="NCBI Taxonomy" id="1224163"/>
    <lineage>
        <taxon>Bacteria</taxon>
        <taxon>Bacillati</taxon>
        <taxon>Actinomycetota</taxon>
        <taxon>Actinomycetes</taxon>
        <taxon>Mycobacteriales</taxon>
        <taxon>Corynebacteriaceae</taxon>
        <taxon>Corynebacterium</taxon>
    </lineage>
</organism>
<dbReference type="RefSeq" id="WP_020933633.1">
    <property type="nucleotide sequence ID" value="NC_021915.1"/>
</dbReference>
<feature type="compositionally biased region" description="Acidic residues" evidence="11">
    <location>
        <begin position="843"/>
        <end position="861"/>
    </location>
</feature>
<evidence type="ECO:0000256" key="2">
    <source>
        <dbReference type="ARBA" id="ARBA00004651"/>
    </source>
</evidence>
<evidence type="ECO:0000256" key="7">
    <source>
        <dbReference type="ARBA" id="ARBA00022692"/>
    </source>
</evidence>
<dbReference type="GO" id="GO:0071766">
    <property type="term" value="P:Actinobacterium-type cell wall biogenesis"/>
    <property type="evidence" value="ECO:0007669"/>
    <property type="project" value="InterPro"/>
</dbReference>
<keyword evidence="7 12" id="KW-0812">Transmembrane</keyword>
<dbReference type="Gene3D" id="2.60.120.610">
    <property type="entry name" value="arabinofuranosyltransferase like domain"/>
    <property type="match status" value="1"/>
</dbReference>
<evidence type="ECO:0000256" key="5">
    <source>
        <dbReference type="ARBA" id="ARBA00022676"/>
    </source>
</evidence>
<evidence type="ECO:0000256" key="6">
    <source>
        <dbReference type="ARBA" id="ARBA00022679"/>
    </source>
</evidence>
<feature type="transmembrane region" description="Helical" evidence="12">
    <location>
        <begin position="554"/>
        <end position="574"/>
    </location>
</feature>
<reference evidence="16 17" key="1">
    <citation type="submission" date="2012-11" db="EMBL/GenBank/DDBJ databases">
        <title>The complete genome sequence of Corynebacterium maris Coryn-1 (=DSM 45190).</title>
        <authorList>
            <person name="Schaffert L."/>
            <person name="Albersmeier A."/>
            <person name="Kalinowski J."/>
            <person name="Ruckert C."/>
        </authorList>
    </citation>
    <scope>NUCLEOTIDE SEQUENCE [LARGE SCALE GENOMIC DNA]</scope>
    <source>
        <strain evidence="17">Coryn-1</strain>
    </source>
</reference>
<feature type="compositionally biased region" description="Acidic residues" evidence="11">
    <location>
        <begin position="825"/>
        <end position="834"/>
    </location>
</feature>
<proteinExistence type="inferred from homology"/>
<dbReference type="InterPro" id="IPR032731">
    <property type="entry name" value="Arabino_trans_C"/>
</dbReference>
<dbReference type="InterPro" id="IPR040920">
    <property type="entry name" value="Arabino_trans_N"/>
</dbReference>
<feature type="domain" description="Arabinofuranosyltransferase central" evidence="13">
    <location>
        <begin position="209"/>
        <end position="673"/>
    </location>
</feature>
<dbReference type="InterPro" id="IPR007680">
    <property type="entry name" value="Arabino_trans_central"/>
</dbReference>
<evidence type="ECO:0000256" key="9">
    <source>
        <dbReference type="ARBA" id="ARBA00023136"/>
    </source>
</evidence>
<dbReference type="Proteomes" id="UP000015388">
    <property type="component" value="Chromosome"/>
</dbReference>
<dbReference type="STRING" id="1224163.B841_01075"/>
<dbReference type="GO" id="GO:0071555">
    <property type="term" value="P:cell wall organization"/>
    <property type="evidence" value="ECO:0007669"/>
    <property type="project" value="UniProtKB-KW"/>
</dbReference>
<feature type="transmembrane region" description="Helical" evidence="12">
    <location>
        <begin position="456"/>
        <end position="478"/>
    </location>
</feature>
<evidence type="ECO:0000313" key="16">
    <source>
        <dbReference type="EMBL" id="AGS33698.1"/>
    </source>
</evidence>
<feature type="transmembrane region" description="Helical" evidence="12">
    <location>
        <begin position="215"/>
        <end position="233"/>
    </location>
</feature>
<keyword evidence="9 12" id="KW-0472">Membrane</keyword>
<evidence type="ECO:0000256" key="1">
    <source>
        <dbReference type="ARBA" id="ARBA00003001"/>
    </source>
</evidence>
<feature type="transmembrane region" description="Helical" evidence="12">
    <location>
        <begin position="610"/>
        <end position="632"/>
    </location>
</feature>
<dbReference type="AlphaFoldDB" id="S5TG95"/>
<dbReference type="InterPro" id="IPR042486">
    <property type="entry name" value="Arabino_trans_C_2"/>
</dbReference>
<gene>
    <name evidence="16" type="ORF">B841_01075</name>
</gene>
<evidence type="ECO:0000259" key="15">
    <source>
        <dbReference type="Pfam" id="PF17689"/>
    </source>
</evidence>
<keyword evidence="17" id="KW-1185">Reference proteome</keyword>
<dbReference type="InterPro" id="IPR027451">
    <property type="entry name" value="EmbABC_dom1"/>
</dbReference>
<dbReference type="GO" id="GO:0005886">
    <property type="term" value="C:plasma membrane"/>
    <property type="evidence" value="ECO:0007669"/>
    <property type="project" value="UniProtKB-SubCell"/>
</dbReference>
<feature type="transmembrane region" description="Helical" evidence="12">
    <location>
        <begin position="525"/>
        <end position="542"/>
    </location>
</feature>
<evidence type="ECO:0000313" key="17">
    <source>
        <dbReference type="Proteomes" id="UP000015388"/>
    </source>
</evidence>
<comment type="similarity">
    <text evidence="3">Belongs to the emb family.</text>
</comment>
<feature type="transmembrane region" description="Helical" evidence="12">
    <location>
        <begin position="652"/>
        <end position="672"/>
    </location>
</feature>
<dbReference type="KEGG" id="cmd:B841_01075"/>
<sequence>MSTVASERPVTDEAPHPAPGWLKNLAIISGILAFLLFLATPFLPVNQTQSSVTWPQNDSLNSVNAPLISVAPEEFEATVPITALEMLREGQDLLVGTVPSGSPDATGRGLFIRGGDGLDVASLSEVIFALTPEEVAELDDDAVLEVSVTGDGTEVSVPGTAYSESGDEDLRPQVTGIYSEIDDTPDNLAALDDAGLSVDVEINSRFTTTPTTLKVLAMWGGVLLTLVALWSLWRLDRTDGKKIPFFHRHWRSFKPLDALVLGILGFWYLFGANTSDDGFITTMARVSENSGYLANYYRWYGVPESPFGSPYYDLLGLLAQFTAASAWIRLPSLIAAVLIWLLLSREIIPRFGAEIAARRVTHWTAAFVFLAFWLPYNNGTRPEPVVALAVLLAWALFERSIATSRLFPAAIGTIVATLGLSAGPTGLLAVGAFLVALPYLLRILNRRLRLYEGPRWHSVLAMIAPFLAAGTSILVAVFGDQTLRAVLESTRVRGEIGPALEWYSEYVRYSTLLEQTVDGSLTRRFAMIVMIVSVVLVLYALARHNGVPGAAKGPTVRLLVILGLSVFFLMFTPTKWTHHFGIYAGLAGALGALAGVVLSYIVLKSPRARTFTWAAVLGLMAFTFAGLNAWWYVSSFGVPWWDKTPQFRGLEFSSVFLALALLVVAIGLVQSLRYDYRKEQAREAGAVGEFKQSHALPPTRLNRVASAPIAMASIFIVASSLLSFTKAFIDQYPAYTVGLGNVRTLGGNTCSLANEAMVETDTNDSFLTPVGDVSLGESLEAGENNGFHPRGIPDSIVAEDSVAANVGAIGGEGGESGTVAGQTGGDDDATDDDATAGTADTAETAEEEAAAGEESAEDEATADTTGGTRATVGVNGAVAQLPFNLDYTQVPVLGSYQEDDDLRAVDVTTAWYELPEATEDTPLLVVSAAGRIAHHDINGVQQPGETLLLEYGRTDDDGSVELLGEQEMMDIGPAPTWRNLRLPLEELPEEADAVRIVAEDTSLAPDDWVAFTPPRVPELAQMAERVGEETPALLDWSVALQFPCQRPFDHYAGVSEIPEYRVSPDHPGKSSLSGFMDFHGGGALATTEAVNTSYELPSYTRNDWHRDWGSISMYQLRGNSEGETPDVAEIDTEEIVRSGLWHESEMKIRED</sequence>
<comment type="function">
    <text evidence="1">Arabinosyl transferase responsible for the polymerization of arabinose into the arabinan of arabinogalactan.</text>
</comment>
<feature type="region of interest" description="Disordered" evidence="11">
    <location>
        <begin position="807"/>
        <end position="869"/>
    </location>
</feature>
<dbReference type="OrthoDB" id="3584570at2"/>
<dbReference type="GO" id="GO:0052636">
    <property type="term" value="F:arabinosyltransferase activity"/>
    <property type="evidence" value="ECO:0007669"/>
    <property type="project" value="InterPro"/>
</dbReference>
<dbReference type="PATRIC" id="fig|1224163.3.peg.215"/>
<evidence type="ECO:0000256" key="11">
    <source>
        <dbReference type="SAM" id="MobiDB-lite"/>
    </source>
</evidence>
<keyword evidence="6 16" id="KW-0808">Transferase</keyword>
<keyword evidence="8 12" id="KW-1133">Transmembrane helix</keyword>
<feature type="transmembrane region" description="Helical" evidence="12">
    <location>
        <begin position="21"/>
        <end position="43"/>
    </location>
</feature>
<name>S5TG95_9CORY</name>
<evidence type="ECO:0000256" key="12">
    <source>
        <dbReference type="SAM" id="Phobius"/>
    </source>
</evidence>
<feature type="domain" description="Arabinosyltransferas concanavalin like" evidence="15">
    <location>
        <begin position="46"/>
        <end position="205"/>
    </location>
</feature>
<keyword evidence="4" id="KW-1003">Cell membrane</keyword>
<feature type="transmembrane region" description="Helical" evidence="12">
    <location>
        <begin position="355"/>
        <end position="374"/>
    </location>
</feature>
<feature type="transmembrane region" description="Helical" evidence="12">
    <location>
        <begin position="427"/>
        <end position="444"/>
    </location>
</feature>
<accession>S5TG95</accession>
<feature type="transmembrane region" description="Helical" evidence="12">
    <location>
        <begin position="704"/>
        <end position="724"/>
    </location>
</feature>
<keyword evidence="5" id="KW-0328">Glycosyltransferase</keyword>